<organism evidence="2 3">
    <name type="scientific">Nannocystis radixulma</name>
    <dbReference type="NCBI Taxonomy" id="2995305"/>
    <lineage>
        <taxon>Bacteria</taxon>
        <taxon>Pseudomonadati</taxon>
        <taxon>Myxococcota</taxon>
        <taxon>Polyangia</taxon>
        <taxon>Nannocystales</taxon>
        <taxon>Nannocystaceae</taxon>
        <taxon>Nannocystis</taxon>
    </lineage>
</organism>
<comment type="caution">
    <text evidence="2">The sequence shown here is derived from an EMBL/GenBank/DDBJ whole genome shotgun (WGS) entry which is preliminary data.</text>
</comment>
<accession>A0ABT5B500</accession>
<reference evidence="2 3" key="1">
    <citation type="submission" date="2022-11" db="EMBL/GenBank/DDBJ databases">
        <title>Minimal conservation of predation-associated metabolite biosynthetic gene clusters underscores biosynthetic potential of Myxococcota including descriptions for ten novel species: Archangium lansinium sp. nov., Myxococcus landrumus sp. nov., Nannocystis bai.</title>
        <authorList>
            <person name="Ahearne A."/>
            <person name="Stevens C."/>
            <person name="Dowd S."/>
        </authorList>
    </citation>
    <scope>NUCLEOTIDE SEQUENCE [LARGE SCALE GENOMIC DNA]</scope>
    <source>
        <strain evidence="2 3">NCELM</strain>
    </source>
</reference>
<evidence type="ECO:0000313" key="3">
    <source>
        <dbReference type="Proteomes" id="UP001217838"/>
    </source>
</evidence>
<dbReference type="Proteomes" id="UP001217838">
    <property type="component" value="Unassembled WGS sequence"/>
</dbReference>
<feature type="region of interest" description="Disordered" evidence="1">
    <location>
        <begin position="1"/>
        <end position="52"/>
    </location>
</feature>
<dbReference type="EMBL" id="JAQNDN010000003">
    <property type="protein sequence ID" value="MDC0668136.1"/>
    <property type="molecule type" value="Genomic_DNA"/>
</dbReference>
<dbReference type="RefSeq" id="WP_271996970.1">
    <property type="nucleotide sequence ID" value="NZ_JAQNDN010000003.1"/>
</dbReference>
<name>A0ABT5B500_9BACT</name>
<protein>
    <submittedName>
        <fullName evidence="2">Uncharacterized protein</fullName>
    </submittedName>
</protein>
<keyword evidence="3" id="KW-1185">Reference proteome</keyword>
<proteinExistence type="predicted"/>
<evidence type="ECO:0000313" key="2">
    <source>
        <dbReference type="EMBL" id="MDC0668136.1"/>
    </source>
</evidence>
<evidence type="ECO:0000256" key="1">
    <source>
        <dbReference type="SAM" id="MobiDB-lite"/>
    </source>
</evidence>
<feature type="compositionally biased region" description="Low complexity" evidence="1">
    <location>
        <begin position="17"/>
        <end position="27"/>
    </location>
</feature>
<feature type="compositionally biased region" description="Low complexity" evidence="1">
    <location>
        <begin position="35"/>
        <end position="52"/>
    </location>
</feature>
<sequence length="214" mass="21584">MPGDVGADSASSTGHDTSGTPSPTGRTTSDEGTEESTGGNSTGAAETDTTTGGSAELIADGCEAYCENLVSCGWGEPKLGECVQQCLVDYESEGACAAGNVALLACLAGMTCEEIATDTWASCAEAAKAQGEACGVLHCNVFGSGEGGSSVCTIELECAAEPPQRMECDTELCVCFEDGVQVGSCEPSASICTPPEEEAEVDPIVAWTRACCGF</sequence>
<gene>
    <name evidence="2" type="ORF">POL58_10325</name>
</gene>